<dbReference type="SUPFAM" id="SSF69360">
    <property type="entry name" value="Cell wall binding repeat"/>
    <property type="match status" value="1"/>
</dbReference>
<evidence type="ECO:0000313" key="4">
    <source>
        <dbReference type="EMBL" id="KMW10436.1"/>
    </source>
</evidence>
<dbReference type="OrthoDB" id="1864143at2"/>
<sequence>MTKQRTKRILAGVLAMTLAAAVSCTAYAGYWQYDGIGWWYERDDGSNPTGQWEQIDGIWYYFYGNGYMAADTQTPDGSYVDGNGAWVPGYGASRLTAQEVANILYSTNEPVGSYGIISMEIGQFSDDGTIYALFTAEDSELLWYGGYAGESDYGEDGITIRFELYGDESSIVEVTWYGREATDFPEVSGTGVCASEILRGYAYESMLYGN</sequence>
<dbReference type="PROSITE" id="PS51170">
    <property type="entry name" value="CW"/>
    <property type="match status" value="1"/>
</dbReference>
<dbReference type="InterPro" id="IPR018337">
    <property type="entry name" value="Cell_wall/Cho-bd_repeat"/>
</dbReference>
<evidence type="ECO:0000256" key="2">
    <source>
        <dbReference type="PROSITE-ProRule" id="PRU00591"/>
    </source>
</evidence>
<dbReference type="RefSeq" id="WP_048931311.1">
    <property type="nucleotide sequence ID" value="NZ_KQ235888.1"/>
</dbReference>
<comment type="caution">
    <text evidence="4">The sequence shown here is derived from an EMBL/GenBank/DDBJ whole genome shotgun (WGS) entry which is preliminary data.</text>
</comment>
<keyword evidence="1" id="KW-0677">Repeat</keyword>
<feature type="signal peptide" evidence="3">
    <location>
        <begin position="1"/>
        <end position="28"/>
    </location>
</feature>
<protein>
    <submittedName>
        <fullName evidence="4">Uncharacterized protein</fullName>
    </submittedName>
</protein>
<evidence type="ECO:0000256" key="3">
    <source>
        <dbReference type="SAM" id="SignalP"/>
    </source>
</evidence>
<feature type="chain" id="PRO_5005315242" evidence="3">
    <location>
        <begin position="29"/>
        <end position="210"/>
    </location>
</feature>
<evidence type="ECO:0000313" key="5">
    <source>
        <dbReference type="Proteomes" id="UP000037392"/>
    </source>
</evidence>
<dbReference type="Proteomes" id="UP000037392">
    <property type="component" value="Unassembled WGS sequence"/>
</dbReference>
<dbReference type="PATRIC" id="fig|742734.4.peg.5976"/>
<accession>A0A0J9BDW4</accession>
<dbReference type="AlphaFoldDB" id="A0A0J9BDW4"/>
<dbReference type="EMBL" id="ADLK01000060">
    <property type="protein sequence ID" value="KMW10436.1"/>
    <property type="molecule type" value="Genomic_DNA"/>
</dbReference>
<dbReference type="PROSITE" id="PS51257">
    <property type="entry name" value="PROKAR_LIPOPROTEIN"/>
    <property type="match status" value="1"/>
</dbReference>
<evidence type="ECO:0000256" key="1">
    <source>
        <dbReference type="ARBA" id="ARBA00022737"/>
    </source>
</evidence>
<dbReference type="Pfam" id="PF01473">
    <property type="entry name" value="Choline_bind_1"/>
    <property type="match status" value="1"/>
</dbReference>
<dbReference type="GeneID" id="93166092"/>
<proteinExistence type="predicted"/>
<feature type="repeat" description="Cell wall-binding" evidence="2">
    <location>
        <begin position="49"/>
        <end position="68"/>
    </location>
</feature>
<name>A0A0J9BDW4_9FIRM</name>
<dbReference type="Gene3D" id="2.10.270.10">
    <property type="entry name" value="Cholin Binding"/>
    <property type="match status" value="1"/>
</dbReference>
<gene>
    <name evidence="4" type="ORF">HMPREF9470_05578</name>
</gene>
<keyword evidence="3" id="KW-0732">Signal</keyword>
<reference evidence="4 5" key="1">
    <citation type="submission" date="2011-04" db="EMBL/GenBank/DDBJ databases">
        <title>The Genome Sequence of Clostridium citroniae WAL-19142.</title>
        <authorList>
            <consortium name="The Broad Institute Genome Sequencing Platform"/>
            <person name="Earl A."/>
            <person name="Ward D."/>
            <person name="Feldgarden M."/>
            <person name="Gevers D."/>
            <person name="Warren Y.A."/>
            <person name="Tyrrell K.L."/>
            <person name="Citron D.M."/>
            <person name="Goldstein E.J."/>
            <person name="Daigneault M."/>
            <person name="Allen-Vercoe E."/>
            <person name="Young S.K."/>
            <person name="Zeng Q."/>
            <person name="Gargeya S."/>
            <person name="Fitzgerald M."/>
            <person name="Haas B."/>
            <person name="Abouelleil A."/>
            <person name="Alvarado L."/>
            <person name="Arachchi H.M."/>
            <person name="Berlin A."/>
            <person name="Brown A."/>
            <person name="Chapman S.B."/>
            <person name="Chen Z."/>
            <person name="Dunbar C."/>
            <person name="Freedman E."/>
            <person name="Gearin G."/>
            <person name="Gellesch M."/>
            <person name="Goldberg J."/>
            <person name="Griggs A."/>
            <person name="Gujja S."/>
            <person name="Heilman E.R."/>
            <person name="Heiman D."/>
            <person name="Howarth C."/>
            <person name="Larson L."/>
            <person name="Lui A."/>
            <person name="MacDonald P.J."/>
            <person name="Mehta T."/>
            <person name="Montmayeur A."/>
            <person name="Murphy C."/>
            <person name="Neiman D."/>
            <person name="Pearson M."/>
            <person name="Priest M."/>
            <person name="Roberts A."/>
            <person name="Saif S."/>
            <person name="Shea T."/>
            <person name="Shenoy N."/>
            <person name="Sisk P."/>
            <person name="Stolte C."/>
            <person name="Sykes S."/>
            <person name="White J."/>
            <person name="Yandava C."/>
            <person name="Wortman J."/>
            <person name="Nusbaum C."/>
            <person name="Birren B."/>
        </authorList>
    </citation>
    <scope>NUCLEOTIDE SEQUENCE [LARGE SCALE GENOMIC DNA]</scope>
    <source>
        <strain evidence="4 5">WAL-19142</strain>
    </source>
</reference>
<organism evidence="4 5">
    <name type="scientific">[Clostridium] citroniae WAL-19142</name>
    <dbReference type="NCBI Taxonomy" id="742734"/>
    <lineage>
        <taxon>Bacteria</taxon>
        <taxon>Bacillati</taxon>
        <taxon>Bacillota</taxon>
        <taxon>Clostridia</taxon>
        <taxon>Lachnospirales</taxon>
        <taxon>Lachnospiraceae</taxon>
        <taxon>Enterocloster</taxon>
    </lineage>
</organism>